<dbReference type="RefSeq" id="WP_378045527.1">
    <property type="nucleotide sequence ID" value="NZ_JBHMDN010000007.1"/>
</dbReference>
<protein>
    <submittedName>
        <fullName evidence="4">TetR/AcrR family transcriptional regulator</fullName>
    </submittedName>
</protein>
<dbReference type="PRINTS" id="PR00455">
    <property type="entry name" value="HTHTETR"/>
</dbReference>
<name>A0ABW2F5V8_9BACL</name>
<feature type="DNA-binding region" description="H-T-H motif" evidence="2">
    <location>
        <begin position="30"/>
        <end position="49"/>
    </location>
</feature>
<dbReference type="InterPro" id="IPR050624">
    <property type="entry name" value="HTH-type_Tx_Regulator"/>
</dbReference>
<dbReference type="EMBL" id="JBHTAI010000004">
    <property type="protein sequence ID" value="MFC7148582.1"/>
    <property type="molecule type" value="Genomic_DNA"/>
</dbReference>
<proteinExistence type="predicted"/>
<keyword evidence="5" id="KW-1185">Reference proteome</keyword>
<accession>A0ABW2F5V8</accession>
<evidence type="ECO:0000256" key="2">
    <source>
        <dbReference type="PROSITE-ProRule" id="PRU00335"/>
    </source>
</evidence>
<comment type="caution">
    <text evidence="4">The sequence shown here is derived from an EMBL/GenBank/DDBJ whole genome shotgun (WGS) entry which is preliminary data.</text>
</comment>
<dbReference type="InterPro" id="IPR001647">
    <property type="entry name" value="HTH_TetR"/>
</dbReference>
<dbReference type="InterPro" id="IPR009057">
    <property type="entry name" value="Homeodomain-like_sf"/>
</dbReference>
<evidence type="ECO:0000256" key="1">
    <source>
        <dbReference type="ARBA" id="ARBA00023125"/>
    </source>
</evidence>
<feature type="domain" description="HTH tetR-type" evidence="3">
    <location>
        <begin position="7"/>
        <end position="67"/>
    </location>
</feature>
<dbReference type="Gene3D" id="1.10.357.10">
    <property type="entry name" value="Tetracycline Repressor, domain 2"/>
    <property type="match status" value="1"/>
</dbReference>
<sequence>MSEKPLDSACEYIIEAFYRLFARYPIDKITVNDIVKKAGVSRSTFYLHFEDKFDLLGRATRRVLDELSRFYNSGGSMEDVRSLGPREWLMRHNAALCEHVHLHGSFYLRRLRDIEFVVYLSALLKNWMQASLLDESRATFAAHGTIGLLREWLENERFRSIDYMARKLTNIAFYLVPDFAEAEAESDEFRT</sequence>
<keyword evidence="1 2" id="KW-0238">DNA-binding</keyword>
<organism evidence="4 5">
    <name type="scientific">Cohnella cellulosilytica</name>
    <dbReference type="NCBI Taxonomy" id="986710"/>
    <lineage>
        <taxon>Bacteria</taxon>
        <taxon>Bacillati</taxon>
        <taxon>Bacillota</taxon>
        <taxon>Bacilli</taxon>
        <taxon>Bacillales</taxon>
        <taxon>Paenibacillaceae</taxon>
        <taxon>Cohnella</taxon>
    </lineage>
</organism>
<dbReference type="PANTHER" id="PTHR43479:SF7">
    <property type="entry name" value="TETR-FAMILY TRANSCRIPTIONAL REGULATOR"/>
    <property type="match status" value="1"/>
</dbReference>
<evidence type="ECO:0000313" key="5">
    <source>
        <dbReference type="Proteomes" id="UP001596378"/>
    </source>
</evidence>
<dbReference type="Pfam" id="PF00440">
    <property type="entry name" value="TetR_N"/>
    <property type="match status" value="1"/>
</dbReference>
<dbReference type="SUPFAM" id="SSF46689">
    <property type="entry name" value="Homeodomain-like"/>
    <property type="match status" value="1"/>
</dbReference>
<evidence type="ECO:0000259" key="3">
    <source>
        <dbReference type="PROSITE" id="PS50977"/>
    </source>
</evidence>
<dbReference type="Proteomes" id="UP001596378">
    <property type="component" value="Unassembled WGS sequence"/>
</dbReference>
<evidence type="ECO:0000313" key="4">
    <source>
        <dbReference type="EMBL" id="MFC7148582.1"/>
    </source>
</evidence>
<gene>
    <name evidence="4" type="ORF">ACFQMJ_08615</name>
</gene>
<reference evidence="5" key="1">
    <citation type="journal article" date="2019" name="Int. J. Syst. Evol. Microbiol.">
        <title>The Global Catalogue of Microorganisms (GCM) 10K type strain sequencing project: providing services to taxonomists for standard genome sequencing and annotation.</title>
        <authorList>
            <consortium name="The Broad Institute Genomics Platform"/>
            <consortium name="The Broad Institute Genome Sequencing Center for Infectious Disease"/>
            <person name="Wu L."/>
            <person name="Ma J."/>
        </authorList>
    </citation>
    <scope>NUCLEOTIDE SEQUENCE [LARGE SCALE GENOMIC DNA]</scope>
    <source>
        <strain evidence="5">KCTC 12907</strain>
    </source>
</reference>
<dbReference type="PANTHER" id="PTHR43479">
    <property type="entry name" value="ACREF/ENVCD OPERON REPRESSOR-RELATED"/>
    <property type="match status" value="1"/>
</dbReference>
<dbReference type="PROSITE" id="PS50977">
    <property type="entry name" value="HTH_TETR_2"/>
    <property type="match status" value="1"/>
</dbReference>